<accession>A0ACC6TG45</accession>
<organism evidence="1 2">
    <name type="scientific">Arthrobacter nitrophenolicus</name>
    <dbReference type="NCBI Taxonomy" id="683150"/>
    <lineage>
        <taxon>Bacteria</taxon>
        <taxon>Bacillati</taxon>
        <taxon>Actinomycetota</taxon>
        <taxon>Actinomycetes</taxon>
        <taxon>Micrococcales</taxon>
        <taxon>Micrococcaceae</taxon>
        <taxon>Arthrobacter</taxon>
    </lineage>
</organism>
<evidence type="ECO:0000313" key="2">
    <source>
        <dbReference type="Proteomes" id="UP001549207"/>
    </source>
</evidence>
<proteinExistence type="predicted"/>
<dbReference type="Proteomes" id="UP001549207">
    <property type="component" value="Unassembled WGS sequence"/>
</dbReference>
<comment type="caution">
    <text evidence="1">The sequence shown here is derived from an EMBL/GenBank/DDBJ whole genome shotgun (WGS) entry which is preliminary data.</text>
</comment>
<protein>
    <submittedName>
        <fullName evidence="1">Uncharacterized protein</fullName>
    </submittedName>
</protein>
<name>A0ACC6TG45_9MICC</name>
<reference evidence="1" key="1">
    <citation type="submission" date="2024-06" db="EMBL/GenBank/DDBJ databases">
        <title>Genomic Encyclopedia of Type Strains, Phase IV (KMG-IV): sequencing the most valuable type-strain genomes for metagenomic binning, comparative biology and taxonomic classification.</title>
        <authorList>
            <person name="Goeker M."/>
        </authorList>
    </citation>
    <scope>NUCLEOTIDE SEQUENCE</scope>
    <source>
        <strain evidence="1">SJCon</strain>
    </source>
</reference>
<keyword evidence="2" id="KW-1185">Reference proteome</keyword>
<evidence type="ECO:0000313" key="1">
    <source>
        <dbReference type="EMBL" id="MET3772645.1"/>
    </source>
</evidence>
<sequence>MQTEQTLIKLICHFKRKPGLTLEQFRDYYENHHVKLVLELLPHPIDYRRNYRIDDAKFDPFDQHADGEPDYDVITESWYRREDLEEMAVIAARPEIAGPIVADEEEFMDRSATQLMLFEEYGTKGGVGGFRRLPEDALATR</sequence>
<gene>
    <name evidence="1" type="ORF">ABIC98_002293</name>
</gene>
<dbReference type="EMBL" id="JBEPNJ010000007">
    <property type="protein sequence ID" value="MET3772645.1"/>
    <property type="molecule type" value="Genomic_DNA"/>
</dbReference>